<proteinExistence type="predicted"/>
<dbReference type="AlphaFoldDB" id="A0A098GJM5"/>
<dbReference type="Proteomes" id="UP000055047">
    <property type="component" value="Unassembled WGS sequence"/>
</dbReference>
<sequence>MYCMVPKVRQNVVVVMSRTDVVAATWTLMSISSGYL</sequence>
<organism evidence="1 2">
    <name type="scientific">Anaplasma phagocytophilum</name>
    <name type="common">Ehrlichia phagocytophila</name>
    <dbReference type="NCBI Taxonomy" id="948"/>
    <lineage>
        <taxon>Bacteria</taxon>
        <taxon>Pseudomonadati</taxon>
        <taxon>Pseudomonadota</taxon>
        <taxon>Alphaproteobacteria</taxon>
        <taxon>Rickettsiales</taxon>
        <taxon>Anaplasmataceae</taxon>
        <taxon>Anaplasma</taxon>
        <taxon>phagocytophilum group</taxon>
    </lineage>
</organism>
<reference evidence="1 2" key="1">
    <citation type="submission" date="2014-09" db="EMBL/GenBank/DDBJ databases">
        <authorList>
            <person name="Loux Valentin"/>
            <person name="Dugat Thibaut"/>
        </authorList>
    </citation>
    <scope>NUCLEOTIDE SEQUENCE [LARGE SCALE GENOMIC DNA]</scope>
    <source>
        <strain evidence="1 2">BOV-10_179</strain>
    </source>
</reference>
<dbReference type="EMBL" id="CCXQ01000133">
    <property type="protein sequence ID" value="CEH11200.1"/>
    <property type="molecule type" value="Genomic_DNA"/>
</dbReference>
<evidence type="ECO:0000313" key="1">
    <source>
        <dbReference type="EMBL" id="CEH11200.1"/>
    </source>
</evidence>
<gene>
    <name evidence="1" type="ORF">ANAPHAGO_00022</name>
</gene>
<protein>
    <submittedName>
        <fullName evidence="1">Uncharacterized protein</fullName>
    </submittedName>
</protein>
<name>A0A098GJM5_ANAPH</name>
<accession>A0A098GJM5</accession>
<evidence type="ECO:0000313" key="2">
    <source>
        <dbReference type="Proteomes" id="UP000055047"/>
    </source>
</evidence>